<evidence type="ECO:0000256" key="1">
    <source>
        <dbReference type="SAM" id="Phobius"/>
    </source>
</evidence>
<name>A0A5B8MN88_9CHLO</name>
<feature type="transmembrane region" description="Helical" evidence="1">
    <location>
        <begin position="1402"/>
        <end position="1427"/>
    </location>
</feature>
<dbReference type="PANTHER" id="PTHR11319">
    <property type="entry name" value="G PROTEIN-COUPLED RECEPTOR-RELATED"/>
    <property type="match status" value="1"/>
</dbReference>
<keyword evidence="5" id="KW-1185">Reference proteome</keyword>
<dbReference type="Gene3D" id="2.160.20.10">
    <property type="entry name" value="Single-stranded right-handed beta-helix, Pectin lyase-like"/>
    <property type="match status" value="1"/>
</dbReference>
<feature type="transmembrane region" description="Helical" evidence="1">
    <location>
        <begin position="1370"/>
        <end position="1390"/>
    </location>
</feature>
<dbReference type="Pfam" id="PF13229">
    <property type="entry name" value="Beta_helix"/>
    <property type="match status" value="2"/>
</dbReference>
<proteinExistence type="predicted"/>
<evidence type="ECO:0000313" key="4">
    <source>
        <dbReference type="EMBL" id="QDZ22036.1"/>
    </source>
</evidence>
<feature type="transmembrane region" description="Helical" evidence="1">
    <location>
        <begin position="1208"/>
        <end position="1227"/>
    </location>
</feature>
<sequence length="1452" mass="154948">MRTSKRGILLLCAALVLLLVACVRGSDGEARDCEENLERVKPPCVEAFLAGEGASSACCDLLTSQASRECIASGAYDDLLSSSVGQVFLDLLEDCPEPEPEPEPVAEAVEEAEARRGEPPWSLGVCLDEGRLEVVWDWESLVDYACRGGAACTSDGSTAPPSVVLERRVDRGSGGEAEIVSQWQRLDNTTGGSGVTKFVHQGAPCTTTGDLSYKLSIVRGEGVVLASTPFRKVLRASEHTFVSGFHGQNSQGRCGSWSLPCRNLGDAIAAALGSESEASVVVLPGEYAVDPNSGFRIENATLSVTGVGGPTETTLTCAGGSGFSFTGGAVALLKGLTIRNCVSGAGAAIMATGSKLAMEDVALTNNSAAGDGAVGGAVAIYGGSDVIIEKSHIFENEATKYGAGVYISSSRVSLDGCTIRSNALVAAGRGAGIAAFADSVVNISHSLISRNEGYFAGAVMVEKSNLTLWNTKVTNNTANYGGGLVFVSALSTIEGSEVEGNHAAQYGGAFLAESAQSVTVRNSTLKRNDAREGGCFYSSNSSIAMTDAVLEGNEARASGGVGAYVDCGSEPKEACHSYLAISDSFLRNNTAVLGGGFSFKSAHASFASVEVSGNTAEEGGGFICSSSLIELGESRVSENRATRSGGAATIGRKCTTAVSQSDLDSNAAPRGGGFHASAEGPAEGLLTVTLHESSMRGNSAEFGGALFGFGDAALFELENSILVGNRASDGGGILLRNNASLRMRNSTLRENTAVDAGGSASLFGAPCSIIDSRFESNTARRGGAISVFSDLEAYPAEFKALAFQDNAALDGSSIYWSSKDSPRRQLACVDCIHWESASSVISTEAVKLGFLAPFNPLVYSTEEVPTFQIGLIDFYDQVALTSPKHLCQLTSNASPARFSDELLISSEGQQESHNGTATYSRVRMEGKIGMDYQVQAKCFSSLSTGKLAMSFNITISGCRPGQEPDQDLRNCIDCKYGYYNFDGISCKVCPQGGLCPGRERLYTQGGWWRPKNTSEELYRCPSAGSCESGGASGDGLCKPGSRGPVCALCTKSFEKWGNTCKKCSRAIAYVLPLAAGVTLSFLVIVVLSNSGLQVDPSQDDFMVRTNLLISYCQVVGRLNYYGMEWTPAISLALGVFDYWNIGDKVTRKVSSPPCNLISSKETSFYETYLYTMSVPVTIVLGYMLLYSLKRFFFRGKRGPWSETEMVEAKVYCCRNILWLLTLVYIQVASMSFEIFRTHLIEDKQYLVSDYNIVVKEGEEGYKPKHKSILAVGTMFLLLYAVGIPLFSYALLKYCRRDPVYQGAVSFLECGYRKAYHYWEVLQMMRDLFISLVPTIFPQNTTLQNATLQTVLMTFLVALLLCQPYQKRSNLILQCLHLCTIWVLISGGVVIQSGTLSVDAQASISSILVFTINFTLIVIVGACCGGALNSRSKAGEGAWKRWRTWRRNEVCPA</sequence>
<feature type="transmembrane region" description="Helical" evidence="1">
    <location>
        <begin position="1066"/>
        <end position="1087"/>
    </location>
</feature>
<keyword evidence="2" id="KW-0732">Signal</keyword>
<dbReference type="SMART" id="SM00710">
    <property type="entry name" value="PbH1"/>
    <property type="match status" value="9"/>
</dbReference>
<organism evidence="4 5">
    <name type="scientific">Chloropicon primus</name>
    <dbReference type="NCBI Taxonomy" id="1764295"/>
    <lineage>
        <taxon>Eukaryota</taxon>
        <taxon>Viridiplantae</taxon>
        <taxon>Chlorophyta</taxon>
        <taxon>Chloropicophyceae</taxon>
        <taxon>Chloropicales</taxon>
        <taxon>Chloropicaceae</taxon>
        <taxon>Chloropicon</taxon>
    </lineage>
</organism>
<dbReference type="PANTHER" id="PTHR11319:SF35">
    <property type="entry name" value="OUTER MEMBRANE PROTEIN PMPC-RELATED"/>
    <property type="match status" value="1"/>
</dbReference>
<dbReference type="OrthoDB" id="509564at2759"/>
<evidence type="ECO:0000259" key="3">
    <source>
        <dbReference type="Pfam" id="PF13229"/>
    </source>
</evidence>
<dbReference type="InterPro" id="IPR011050">
    <property type="entry name" value="Pectin_lyase_fold/virulence"/>
</dbReference>
<dbReference type="InterPro" id="IPR006626">
    <property type="entry name" value="PbH1"/>
</dbReference>
<feature type="domain" description="Right handed beta helix" evidence="3">
    <location>
        <begin position="457"/>
        <end position="569"/>
    </location>
</feature>
<dbReference type="InterPro" id="IPR012334">
    <property type="entry name" value="Pectin_lyas_fold"/>
</dbReference>
<protein>
    <recommendedName>
        <fullName evidence="3">Right handed beta helix domain-containing protein</fullName>
    </recommendedName>
</protein>
<dbReference type="STRING" id="1764295.A0A5B8MN88"/>
<feature type="transmembrane region" description="Helical" evidence="1">
    <location>
        <begin position="1168"/>
        <end position="1188"/>
    </location>
</feature>
<dbReference type="PROSITE" id="PS51257">
    <property type="entry name" value="PROKAR_LIPOPROTEIN"/>
    <property type="match status" value="1"/>
</dbReference>
<gene>
    <name evidence="4" type="ORF">A3770_06p45540</name>
</gene>
<keyword evidence="1" id="KW-1133">Transmembrane helix</keyword>
<feature type="domain" description="Right handed beta helix" evidence="3">
    <location>
        <begin position="296"/>
        <end position="454"/>
    </location>
</feature>
<keyword evidence="1" id="KW-0472">Membrane</keyword>
<dbReference type="SUPFAM" id="SSF51126">
    <property type="entry name" value="Pectin lyase-like"/>
    <property type="match status" value="2"/>
</dbReference>
<dbReference type="InterPro" id="IPR039448">
    <property type="entry name" value="Beta_helix"/>
</dbReference>
<reference evidence="4 5" key="1">
    <citation type="submission" date="2018-07" db="EMBL/GenBank/DDBJ databases">
        <title>The complete nuclear genome of the prasinophyte Chloropicon primus (CCMP1205).</title>
        <authorList>
            <person name="Pombert J.-F."/>
            <person name="Otis C."/>
            <person name="Turmel M."/>
            <person name="Lemieux C."/>
        </authorList>
    </citation>
    <scope>NUCLEOTIDE SEQUENCE [LARGE SCALE GENOMIC DNA]</scope>
    <source>
        <strain evidence="4 5">CCMP1205</strain>
    </source>
</reference>
<feature type="chain" id="PRO_5023094022" description="Right handed beta helix domain-containing protein" evidence="2">
    <location>
        <begin position="26"/>
        <end position="1452"/>
    </location>
</feature>
<evidence type="ECO:0000313" key="5">
    <source>
        <dbReference type="Proteomes" id="UP000316726"/>
    </source>
</evidence>
<dbReference type="EMBL" id="CP031039">
    <property type="protein sequence ID" value="QDZ22036.1"/>
    <property type="molecule type" value="Genomic_DNA"/>
</dbReference>
<keyword evidence="1" id="KW-0812">Transmembrane</keyword>
<evidence type="ECO:0000256" key="2">
    <source>
        <dbReference type="SAM" id="SignalP"/>
    </source>
</evidence>
<feature type="transmembrane region" description="Helical" evidence="1">
    <location>
        <begin position="1268"/>
        <end position="1291"/>
    </location>
</feature>
<accession>A0A5B8MN88</accession>
<feature type="signal peptide" evidence="2">
    <location>
        <begin position="1"/>
        <end position="25"/>
    </location>
</feature>
<dbReference type="Proteomes" id="UP000316726">
    <property type="component" value="Chromosome 6"/>
</dbReference>